<name>A0A0A7HC54_9CAUD</name>
<reference evidence="1 2" key="1">
    <citation type="submission" date="2014-10" db="EMBL/GenBank/DDBJ databases">
        <title>VR bacteriophages - a small but diverse group of low-temperature viruses.</title>
        <authorList>
            <person name="Kaliniene L."/>
            <person name="Meskys R."/>
            <person name="Simoliunas E."/>
            <person name="Zajanckauskaite A."/>
            <person name="Truncaite L."/>
        </authorList>
    </citation>
    <scope>NUCLEOTIDE SEQUENCE [LARGE SCALE GENOMIC DNA]</scope>
</reference>
<proteinExistence type="predicted"/>
<keyword evidence="2" id="KW-1185">Reference proteome</keyword>
<dbReference type="RefSeq" id="YP_009205768.1">
    <property type="nucleotide sequence ID" value="NC_028881.1"/>
</dbReference>
<dbReference type="KEGG" id="vg:26632379"/>
<gene>
    <name evidence="1" type="ORF">VR5_074</name>
</gene>
<evidence type="ECO:0000313" key="1">
    <source>
        <dbReference type="EMBL" id="AIZ01861.1"/>
    </source>
</evidence>
<accession>A0A0A7HC54</accession>
<protein>
    <submittedName>
        <fullName evidence="1">Uncharacterized protein</fullName>
    </submittedName>
</protein>
<organism evidence="1 2">
    <name type="scientific">Escherichia phage vb_EcoM-VR5</name>
    <dbReference type="NCBI Taxonomy" id="1567026"/>
    <lineage>
        <taxon>Viruses</taxon>
        <taxon>Duplodnaviria</taxon>
        <taxon>Heunggongvirae</taxon>
        <taxon>Uroviricota</taxon>
        <taxon>Caudoviricetes</taxon>
        <taxon>Pantevenvirales</taxon>
        <taxon>Straboviridae</taxon>
        <taxon>Tevenvirinae</taxon>
        <taxon>Dhakavirus</taxon>
        <taxon>Dhakavirus vr5</taxon>
    </lineage>
</organism>
<evidence type="ECO:0000313" key="2">
    <source>
        <dbReference type="Proteomes" id="UP000030715"/>
    </source>
</evidence>
<dbReference type="OrthoDB" id="28535at10239"/>
<dbReference type="EMBL" id="KP007359">
    <property type="protein sequence ID" value="AIZ01861.1"/>
    <property type="molecule type" value="Genomic_DNA"/>
</dbReference>
<sequence>MINFYGYTFYALTEAMNDIIRRMGVEYPALWLFVVNNTWVIL</sequence>
<dbReference type="GeneID" id="26632379"/>
<dbReference type="Proteomes" id="UP000030715">
    <property type="component" value="Segment"/>
</dbReference>